<evidence type="ECO:0000313" key="3">
    <source>
        <dbReference type="Proteomes" id="UP000036356"/>
    </source>
</evidence>
<dbReference type="InterPro" id="IPR027417">
    <property type="entry name" value="P-loop_NTPase"/>
</dbReference>
<reference evidence="2 3" key="1">
    <citation type="submission" date="2015-06" db="EMBL/GenBank/DDBJ databases">
        <title>Draft genome of the moderately acidophilic sulfate reducer Candidatus Desulfosporosinus acididurans strain M1.</title>
        <authorList>
            <person name="Poehlein A."/>
            <person name="Petzsch P."/>
            <person name="Johnson B.D."/>
            <person name="Schloemann M."/>
            <person name="Daniel R."/>
            <person name="Muehling M."/>
        </authorList>
    </citation>
    <scope>NUCLEOTIDE SEQUENCE [LARGE SCALE GENOMIC DNA]</scope>
    <source>
        <strain evidence="2 3">M1</strain>
    </source>
</reference>
<dbReference type="NCBIfam" id="TIGR00176">
    <property type="entry name" value="mobB"/>
    <property type="match status" value="1"/>
</dbReference>
<comment type="caution">
    <text evidence="2">The sequence shown here is derived from an EMBL/GenBank/DDBJ whole genome shotgun (WGS) entry which is preliminary data.</text>
</comment>
<sequence>MIGTKGKTRIPVISIVGSGSNSGKTTLLEKIIREAKQRGWRVGTLKHDVHGFDLDQPGKDSWRHAQAGADVVAISSPQKIAVMENVTEDQPLDEVIARIQGVDVIFTEGYKSGNKPKIEVFRSGVHQKLFCRPEELIAIVSDLNFDLGIPTFGLDDASGICDLIESLFGIRAREKSSDGEG</sequence>
<organism evidence="2 3">
    <name type="scientific">Desulfosporosinus acididurans</name>
    <dbReference type="NCBI Taxonomy" id="476652"/>
    <lineage>
        <taxon>Bacteria</taxon>
        <taxon>Bacillati</taxon>
        <taxon>Bacillota</taxon>
        <taxon>Clostridia</taxon>
        <taxon>Eubacteriales</taxon>
        <taxon>Desulfitobacteriaceae</taxon>
        <taxon>Desulfosporosinus</taxon>
    </lineage>
</organism>
<dbReference type="CDD" id="cd03116">
    <property type="entry name" value="MobB"/>
    <property type="match status" value="1"/>
</dbReference>
<dbReference type="InterPro" id="IPR004435">
    <property type="entry name" value="MobB_dom"/>
</dbReference>
<evidence type="ECO:0000259" key="1">
    <source>
        <dbReference type="Pfam" id="PF03205"/>
    </source>
</evidence>
<dbReference type="AlphaFoldDB" id="A0A0J1IK25"/>
<dbReference type="SUPFAM" id="SSF52540">
    <property type="entry name" value="P-loop containing nucleoside triphosphate hydrolases"/>
    <property type="match status" value="1"/>
</dbReference>
<accession>A0A0J1IK25</accession>
<dbReference type="PATRIC" id="fig|476652.3.peg.3142"/>
<dbReference type="Gene3D" id="3.40.50.300">
    <property type="entry name" value="P-loop containing nucleotide triphosphate hydrolases"/>
    <property type="match status" value="1"/>
</dbReference>
<dbReference type="InterPro" id="IPR052539">
    <property type="entry name" value="MGD_biosynthesis_adapter"/>
</dbReference>
<dbReference type="STRING" id="476652.DEAC_c29830"/>
<dbReference type="GO" id="GO:0006777">
    <property type="term" value="P:Mo-molybdopterin cofactor biosynthetic process"/>
    <property type="evidence" value="ECO:0007669"/>
    <property type="project" value="InterPro"/>
</dbReference>
<dbReference type="GO" id="GO:0005525">
    <property type="term" value="F:GTP binding"/>
    <property type="evidence" value="ECO:0007669"/>
    <property type="project" value="InterPro"/>
</dbReference>
<gene>
    <name evidence="2" type="primary">mobB</name>
    <name evidence="2" type="ORF">DEAC_c29830</name>
</gene>
<feature type="domain" description="Molybdopterin-guanine dinucleotide biosynthesis protein B (MobB)" evidence="1">
    <location>
        <begin position="12"/>
        <end position="142"/>
    </location>
</feature>
<keyword evidence="3" id="KW-1185">Reference proteome</keyword>
<proteinExistence type="predicted"/>
<evidence type="ECO:0000313" key="2">
    <source>
        <dbReference type="EMBL" id="KLU65016.1"/>
    </source>
</evidence>
<dbReference type="PANTHER" id="PTHR40072:SF1">
    <property type="entry name" value="MOLYBDOPTERIN-GUANINE DINUCLEOTIDE BIOSYNTHESIS ADAPTER PROTEIN"/>
    <property type="match status" value="1"/>
</dbReference>
<dbReference type="PANTHER" id="PTHR40072">
    <property type="entry name" value="MOLYBDOPTERIN-GUANINE DINUCLEOTIDE BIOSYNTHESIS ADAPTER PROTEIN-RELATED"/>
    <property type="match status" value="1"/>
</dbReference>
<protein>
    <submittedName>
        <fullName evidence="2">Molybdopterin-guanine dinucleotide biosynthesis adapter protein</fullName>
    </submittedName>
</protein>
<dbReference type="Pfam" id="PF03205">
    <property type="entry name" value="MobB"/>
    <property type="match status" value="1"/>
</dbReference>
<dbReference type="EMBL" id="LDZY01000010">
    <property type="protein sequence ID" value="KLU65016.1"/>
    <property type="molecule type" value="Genomic_DNA"/>
</dbReference>
<dbReference type="RefSeq" id="WP_047810806.1">
    <property type="nucleotide sequence ID" value="NZ_LDZY01000010.1"/>
</dbReference>
<name>A0A0J1IK25_9FIRM</name>
<dbReference type="Proteomes" id="UP000036356">
    <property type="component" value="Unassembled WGS sequence"/>
</dbReference>